<feature type="domain" description="Importin N-terminal" evidence="8">
    <location>
        <begin position="31"/>
        <end position="122"/>
    </location>
</feature>
<dbReference type="Pfam" id="PF03810">
    <property type="entry name" value="IBN_N"/>
    <property type="match status" value="1"/>
</dbReference>
<keyword evidence="10" id="KW-1185">Reference proteome</keyword>
<evidence type="ECO:0000256" key="2">
    <source>
        <dbReference type="ARBA" id="ARBA00004496"/>
    </source>
</evidence>
<keyword evidence="5" id="KW-0653">Protein transport</keyword>
<accession>A0A9Q3DM67</accession>
<dbReference type="SUPFAM" id="SSF48371">
    <property type="entry name" value="ARM repeat"/>
    <property type="match status" value="1"/>
</dbReference>
<dbReference type="PROSITE" id="PS50166">
    <property type="entry name" value="IMPORTIN_B_NT"/>
    <property type="match status" value="1"/>
</dbReference>
<dbReference type="EMBL" id="AVOT02017725">
    <property type="protein sequence ID" value="MBW0504093.1"/>
    <property type="molecule type" value="Genomic_DNA"/>
</dbReference>
<dbReference type="Gene3D" id="1.25.10.10">
    <property type="entry name" value="Leucine-rich Repeat Variant"/>
    <property type="match status" value="1"/>
</dbReference>
<evidence type="ECO:0000256" key="4">
    <source>
        <dbReference type="ARBA" id="ARBA00022490"/>
    </source>
</evidence>
<name>A0A9Q3DM67_9BASI</name>
<dbReference type="GO" id="GO:0005829">
    <property type="term" value="C:cytosol"/>
    <property type="evidence" value="ECO:0007669"/>
    <property type="project" value="TreeGrafter"/>
</dbReference>
<evidence type="ECO:0000313" key="9">
    <source>
        <dbReference type="EMBL" id="MBW0504093.1"/>
    </source>
</evidence>
<comment type="subcellular location">
    <subcellularLocation>
        <location evidence="2">Cytoplasm</location>
    </subcellularLocation>
    <subcellularLocation>
        <location evidence="1">Nucleus</location>
    </subcellularLocation>
</comment>
<dbReference type="PANTHER" id="PTHR10997:SF18">
    <property type="entry name" value="D-IMPORTIN 7_RANBP7"/>
    <property type="match status" value="1"/>
</dbReference>
<dbReference type="Proteomes" id="UP000765509">
    <property type="component" value="Unassembled WGS sequence"/>
</dbReference>
<evidence type="ECO:0000256" key="6">
    <source>
        <dbReference type="ARBA" id="ARBA00023242"/>
    </source>
</evidence>
<sequence length="1082" mass="122701">MISNSFEDSLDSLNLLFQSSLSTIPNSRSQAEDKLKSLQSNQGFLTGLLSFILSLNHPLINRQAAAIYLKNFIKLNYHQFQFKNHQNQNLIDSLNKFNQNFISISENDRNFLKLNILNAISTSPNSIKSLLLPTLSIIISTDYPDHWIDLLPQSINLISSNDFDSIQTGLFSLLEIFRLYRWSHSDKIQLFYNLINQSFPILIQLFQKILSSSTKDYYLSPNPNSLDEANSNIGTIIYLILKIYKTSITAHLPPFHQENIVPWTHLFITVISHPLKNSPGFSQSIDQNKWSWSKAKKWAYVILNRLYSRYGSPSQLPNNMLQYKNFAQDFISSFACPILRLYLNQVELFIQGQEWMSKKIICHTIVFFEESIRPKETWAVLKTHIQTLLPQFIFPLLCITEDEVHEFENQPEDYVKSQFGEFFEDICSAPSTIAAGFILALATGRKKSMFMNLLTFITDICAKYPQERSANEKDGALRSLAHLASVITETKSIRNNVEECFLTYVFPEFQSEHPFLRARTCEVVRKFETVGSTWLNPQLLQTAYQGIMHCLSDSSLPVRVQAALTLPEICEHPQIHESLAPHIGEIMQRQLRLSNEVDLDSLTQSARRLVSSFSNELLPFAADMAQALHQSYMRLMSEITDTRKRLGNEDDESSEEKVLVAMNILKTLQQLVVGLEGDRLVLFQVEASSLPLIKYTFKEEIVEIYDEALELLDSIQFSLKAITKSQWEVFEILYGIFKTSGADFVSEMFPSLDNFINYGARDLSMNPETINKFLDIYLTTMTSKSLSCSDRVVGCKLADSLLLCLKGKADVALPTFLEHSISIIKRGITTVDPITTKSLLMHAIEVVLNAISYNPALAMNVLIKHGWSTEFFREWFGRLSSFKRSHDKKLSLLAISAILSISLRESLDSILVQSSAQLIIGALSLFESLPRAIQTRYELEKEYTADSEDGSSTTSVDVGSDDEKGGATDDEDVVDRSEHINSIPTFSRNLKDDEAAIAPSSMWSDEILWETPLDRLDVYAEFAIVINAIESSRHPILNIITNELSAEQQKCLEKIVHQAIQGGEGALKSQIQQSVQTMSLMS</sequence>
<reference evidence="9" key="1">
    <citation type="submission" date="2021-03" db="EMBL/GenBank/DDBJ databases">
        <title>Draft genome sequence of rust myrtle Austropuccinia psidii MF-1, a brazilian biotype.</title>
        <authorList>
            <person name="Quecine M.C."/>
            <person name="Pachon D.M.R."/>
            <person name="Bonatelli M.L."/>
            <person name="Correr F.H."/>
            <person name="Franceschini L.M."/>
            <person name="Leite T.F."/>
            <person name="Margarido G.R.A."/>
            <person name="Almeida C.A."/>
            <person name="Ferrarezi J.A."/>
            <person name="Labate C.A."/>
        </authorList>
    </citation>
    <scope>NUCLEOTIDE SEQUENCE</scope>
    <source>
        <strain evidence="9">MF-1</strain>
    </source>
</reference>
<keyword evidence="6" id="KW-0539">Nucleus</keyword>
<evidence type="ECO:0000259" key="8">
    <source>
        <dbReference type="PROSITE" id="PS50166"/>
    </source>
</evidence>
<dbReference type="InterPro" id="IPR016024">
    <property type="entry name" value="ARM-type_fold"/>
</dbReference>
<evidence type="ECO:0000313" key="10">
    <source>
        <dbReference type="Proteomes" id="UP000765509"/>
    </source>
</evidence>
<dbReference type="InterPro" id="IPR001494">
    <property type="entry name" value="Importin-beta_N"/>
</dbReference>
<organism evidence="9 10">
    <name type="scientific">Austropuccinia psidii MF-1</name>
    <dbReference type="NCBI Taxonomy" id="1389203"/>
    <lineage>
        <taxon>Eukaryota</taxon>
        <taxon>Fungi</taxon>
        <taxon>Dikarya</taxon>
        <taxon>Basidiomycota</taxon>
        <taxon>Pucciniomycotina</taxon>
        <taxon>Pucciniomycetes</taxon>
        <taxon>Pucciniales</taxon>
        <taxon>Sphaerophragmiaceae</taxon>
        <taxon>Austropuccinia</taxon>
    </lineage>
</organism>
<evidence type="ECO:0000256" key="1">
    <source>
        <dbReference type="ARBA" id="ARBA00004123"/>
    </source>
</evidence>
<proteinExistence type="predicted"/>
<dbReference type="SMART" id="SM00913">
    <property type="entry name" value="IBN_N"/>
    <property type="match status" value="1"/>
</dbReference>
<dbReference type="AlphaFoldDB" id="A0A9Q3DM67"/>
<protein>
    <recommendedName>
        <fullName evidence="8">Importin N-terminal domain-containing protein</fullName>
    </recommendedName>
</protein>
<keyword evidence="3" id="KW-0813">Transport</keyword>
<keyword evidence="4" id="KW-0963">Cytoplasm</keyword>
<gene>
    <name evidence="9" type="ORF">O181_043808</name>
</gene>
<comment type="caution">
    <text evidence="9">The sequence shown here is derived from an EMBL/GenBank/DDBJ whole genome shotgun (WGS) entry which is preliminary data.</text>
</comment>
<dbReference type="InterPro" id="IPR011989">
    <property type="entry name" value="ARM-like"/>
</dbReference>
<dbReference type="GO" id="GO:0006606">
    <property type="term" value="P:protein import into nucleus"/>
    <property type="evidence" value="ECO:0007669"/>
    <property type="project" value="TreeGrafter"/>
</dbReference>
<dbReference type="PANTHER" id="PTHR10997">
    <property type="entry name" value="IMPORTIN-7, 8, 11"/>
    <property type="match status" value="1"/>
</dbReference>
<feature type="region of interest" description="Disordered" evidence="7">
    <location>
        <begin position="943"/>
        <end position="978"/>
    </location>
</feature>
<evidence type="ECO:0000256" key="5">
    <source>
        <dbReference type="ARBA" id="ARBA00022927"/>
    </source>
</evidence>
<dbReference type="OrthoDB" id="760868at2759"/>
<dbReference type="GO" id="GO:0005635">
    <property type="term" value="C:nuclear envelope"/>
    <property type="evidence" value="ECO:0007669"/>
    <property type="project" value="TreeGrafter"/>
</dbReference>
<evidence type="ECO:0000256" key="7">
    <source>
        <dbReference type="SAM" id="MobiDB-lite"/>
    </source>
</evidence>
<dbReference type="GO" id="GO:0031267">
    <property type="term" value="F:small GTPase binding"/>
    <property type="evidence" value="ECO:0007669"/>
    <property type="project" value="InterPro"/>
</dbReference>
<evidence type="ECO:0000256" key="3">
    <source>
        <dbReference type="ARBA" id="ARBA00022448"/>
    </source>
</evidence>